<dbReference type="EMBL" id="CCBP010000028">
    <property type="protein sequence ID" value="CDO68883.1"/>
    <property type="molecule type" value="Genomic_DNA"/>
</dbReference>
<dbReference type="OrthoDB" id="2758309at2759"/>
<comment type="caution">
    <text evidence="2">The sequence shown here is derived from an EMBL/GenBank/DDBJ whole genome shotgun (WGS) entry which is preliminary data.</text>
</comment>
<gene>
    <name evidence="2" type="ORF">BN946_scf185000.g26</name>
</gene>
<sequence>MSLWMRTTSLYLVLARDGDSLSRKHSTGSASFRSADGPKLPNLVAQLTKPRLCTAGNKATAMQERGPAIGSGATVARHPGSSTSADMDRSEIKVASIKKAGKMWLTKHKTARNLYAHAFIEENDTISAQDFDRIYKALDPAVMQEYHAMHIFAQEQQELDGPDDVLTAFAALTDDERAVYWFTLLL</sequence>
<evidence type="ECO:0000313" key="3">
    <source>
        <dbReference type="Proteomes" id="UP000029665"/>
    </source>
</evidence>
<dbReference type="AlphaFoldDB" id="A0A060S928"/>
<organism evidence="2 3">
    <name type="scientific">Pycnoporus cinnabarinus</name>
    <name type="common">Cinnabar-red polypore</name>
    <name type="synonym">Trametes cinnabarina</name>
    <dbReference type="NCBI Taxonomy" id="5643"/>
    <lineage>
        <taxon>Eukaryota</taxon>
        <taxon>Fungi</taxon>
        <taxon>Dikarya</taxon>
        <taxon>Basidiomycota</taxon>
        <taxon>Agaricomycotina</taxon>
        <taxon>Agaricomycetes</taxon>
        <taxon>Polyporales</taxon>
        <taxon>Polyporaceae</taxon>
        <taxon>Trametes</taxon>
    </lineage>
</organism>
<evidence type="ECO:0000256" key="1">
    <source>
        <dbReference type="SAM" id="MobiDB-lite"/>
    </source>
</evidence>
<evidence type="ECO:0000313" key="2">
    <source>
        <dbReference type="EMBL" id="CDO68883.1"/>
    </source>
</evidence>
<proteinExistence type="predicted"/>
<protein>
    <submittedName>
        <fullName evidence="2">Uncharacterized protein</fullName>
    </submittedName>
</protein>
<name>A0A060S928_PYCCI</name>
<keyword evidence="3" id="KW-1185">Reference proteome</keyword>
<reference evidence="2" key="1">
    <citation type="submission" date="2014-01" db="EMBL/GenBank/DDBJ databases">
        <title>The genome of the white-rot fungus Pycnoporus cinnabarinus: a basidiomycete model with a versatile arsenal for lignocellulosic biomass breakdown.</title>
        <authorList>
            <person name="Levasseur A."/>
            <person name="Lomascolo A."/>
            <person name="Ruiz-Duenas F.J."/>
            <person name="Uzan E."/>
            <person name="Piumi F."/>
            <person name="Kues U."/>
            <person name="Ram A.F.J."/>
            <person name="Murat C."/>
            <person name="Haon M."/>
            <person name="Benoit I."/>
            <person name="Arfi Y."/>
            <person name="Chevret D."/>
            <person name="Drula E."/>
            <person name="Kwon M.J."/>
            <person name="Gouret P."/>
            <person name="Lesage-Meessen L."/>
            <person name="Lombard V."/>
            <person name="Mariette J."/>
            <person name="Noirot C."/>
            <person name="Park J."/>
            <person name="Patyshakuliyeva A."/>
            <person name="Wieneger R.A.B."/>
            <person name="Wosten H.A.B."/>
            <person name="Martin F."/>
            <person name="Coutinho P.M."/>
            <person name="de Vries R."/>
            <person name="Martinez A.T."/>
            <person name="Klopp C."/>
            <person name="Pontarotti P."/>
            <person name="Henrissat B."/>
            <person name="Record E."/>
        </authorList>
    </citation>
    <scope>NUCLEOTIDE SEQUENCE [LARGE SCALE GENOMIC DNA]</scope>
    <source>
        <strain evidence="2">BRFM137</strain>
    </source>
</reference>
<accession>A0A060S928</accession>
<dbReference type="Proteomes" id="UP000029665">
    <property type="component" value="Unassembled WGS sequence"/>
</dbReference>
<dbReference type="HOGENOM" id="CLU_1455114_0_0_1"/>
<feature type="region of interest" description="Disordered" evidence="1">
    <location>
        <begin position="70"/>
        <end position="89"/>
    </location>
</feature>